<evidence type="ECO:0000256" key="1">
    <source>
        <dbReference type="ARBA" id="ARBA00022679"/>
    </source>
</evidence>
<dbReference type="GO" id="GO:0003841">
    <property type="term" value="F:1-acylglycerol-3-phosphate O-acyltransferase activity"/>
    <property type="evidence" value="ECO:0007669"/>
    <property type="project" value="TreeGrafter"/>
</dbReference>
<dbReference type="Pfam" id="PF01553">
    <property type="entry name" value="Acyltransferase"/>
    <property type="match status" value="1"/>
</dbReference>
<keyword evidence="2 5" id="KW-0012">Acyltransferase</keyword>
<dbReference type="PANTHER" id="PTHR10434">
    <property type="entry name" value="1-ACYL-SN-GLYCEROL-3-PHOSPHATE ACYLTRANSFERASE"/>
    <property type="match status" value="1"/>
</dbReference>
<dbReference type="STRING" id="68170.GCA_000974445_01305"/>
<evidence type="ECO:0000313" key="5">
    <source>
        <dbReference type="EMBL" id="KJK43376.1"/>
    </source>
</evidence>
<dbReference type="EMBL" id="JYJG01000294">
    <property type="protein sequence ID" value="KJK43376.1"/>
    <property type="molecule type" value="Genomic_DNA"/>
</dbReference>
<comment type="caution">
    <text evidence="5">The sequence shown here is derived from an EMBL/GenBank/DDBJ whole genome shotgun (WGS) entry which is preliminary data.</text>
</comment>
<keyword evidence="1 5" id="KW-0808">Transferase</keyword>
<evidence type="ECO:0000313" key="6">
    <source>
        <dbReference type="Proteomes" id="UP000033393"/>
    </source>
</evidence>
<keyword evidence="6" id="KW-1185">Reference proteome</keyword>
<reference evidence="5 6" key="1">
    <citation type="submission" date="2015-02" db="EMBL/GenBank/DDBJ databases">
        <authorList>
            <person name="Ju K.-S."/>
            <person name="Doroghazi J.R."/>
            <person name="Metcalf W."/>
        </authorList>
    </citation>
    <scope>NUCLEOTIDE SEQUENCE [LARGE SCALE GENOMIC DNA]</scope>
    <source>
        <strain evidence="5 6">NRRL B-16140</strain>
    </source>
</reference>
<feature type="domain" description="Phospholipid/glycerol acyltransferase" evidence="4">
    <location>
        <begin position="64"/>
        <end position="182"/>
    </location>
</feature>
<name>A0A0F0GLD8_LENAE</name>
<dbReference type="SUPFAM" id="SSF69593">
    <property type="entry name" value="Glycerol-3-phosphate (1)-acyltransferase"/>
    <property type="match status" value="1"/>
</dbReference>
<feature type="transmembrane region" description="Helical" evidence="3">
    <location>
        <begin position="30"/>
        <end position="48"/>
    </location>
</feature>
<dbReference type="GO" id="GO:0005886">
    <property type="term" value="C:plasma membrane"/>
    <property type="evidence" value="ECO:0007669"/>
    <property type="project" value="TreeGrafter"/>
</dbReference>
<keyword evidence="3" id="KW-0472">Membrane</keyword>
<dbReference type="eggNOG" id="COG0204">
    <property type="taxonomic scope" value="Bacteria"/>
</dbReference>
<dbReference type="AlphaFoldDB" id="A0A0F0GLD8"/>
<dbReference type="GO" id="GO:0006654">
    <property type="term" value="P:phosphatidic acid biosynthetic process"/>
    <property type="evidence" value="ECO:0007669"/>
    <property type="project" value="TreeGrafter"/>
</dbReference>
<organism evidence="5 6">
    <name type="scientific">Lentzea aerocolonigenes</name>
    <name type="common">Lechevalieria aerocolonigenes</name>
    <name type="synonym">Saccharothrix aerocolonigenes</name>
    <dbReference type="NCBI Taxonomy" id="68170"/>
    <lineage>
        <taxon>Bacteria</taxon>
        <taxon>Bacillati</taxon>
        <taxon>Actinomycetota</taxon>
        <taxon>Actinomycetes</taxon>
        <taxon>Pseudonocardiales</taxon>
        <taxon>Pseudonocardiaceae</taxon>
        <taxon>Lentzea</taxon>
    </lineage>
</organism>
<evidence type="ECO:0000256" key="3">
    <source>
        <dbReference type="SAM" id="Phobius"/>
    </source>
</evidence>
<dbReference type="SMART" id="SM00563">
    <property type="entry name" value="PlsC"/>
    <property type="match status" value="1"/>
</dbReference>
<sequence>MNPGSRVGIPDVTPLELAAWTWKMPRRGRGFWFSLAIDVLWPIVVLFVRLRVRGKQHVPGNGGVILAFNHLSNADTVAAVVFSLMSNRVPRVLAKASLWRTPVIGWVMRSGGHIPVERGTVKAAEALRPAVEALQAGECVMVFPEGTFTNDPDDWPMKGKSGVARMALEARVPVVPVAEWGTQDLLPKGTILPRLLPRKRVEVVAGAPVDLSDLYDSELTAEVLDEATKRVMEAITTMLSGIRSEQTGSPKP</sequence>
<protein>
    <submittedName>
        <fullName evidence="5">Glycerol acyltransferase</fullName>
    </submittedName>
</protein>
<dbReference type="Proteomes" id="UP000033393">
    <property type="component" value="Unassembled WGS sequence"/>
</dbReference>
<keyword evidence="3" id="KW-0812">Transmembrane</keyword>
<accession>A0A0F0GLD8</accession>
<dbReference type="InterPro" id="IPR002123">
    <property type="entry name" value="Plipid/glycerol_acylTrfase"/>
</dbReference>
<evidence type="ECO:0000256" key="2">
    <source>
        <dbReference type="ARBA" id="ARBA00023315"/>
    </source>
</evidence>
<keyword evidence="3" id="KW-1133">Transmembrane helix</keyword>
<evidence type="ECO:0000259" key="4">
    <source>
        <dbReference type="SMART" id="SM00563"/>
    </source>
</evidence>
<gene>
    <name evidence="5" type="ORF">UK23_33580</name>
</gene>
<dbReference type="PANTHER" id="PTHR10434:SF55">
    <property type="entry name" value="POSSIBLE ACYLTRANSFERASE"/>
    <property type="match status" value="1"/>
</dbReference>
<proteinExistence type="predicted"/>
<dbReference type="PATRIC" id="fig|68170.10.peg.8709"/>
<dbReference type="CDD" id="cd07989">
    <property type="entry name" value="LPLAT_AGPAT-like"/>
    <property type="match status" value="1"/>
</dbReference>